<evidence type="ECO:0000313" key="3">
    <source>
        <dbReference type="Proteomes" id="UP000267606"/>
    </source>
</evidence>
<dbReference type="EMBL" id="UZAJ01005447">
    <property type="protein sequence ID" value="VDO45046.1"/>
    <property type="molecule type" value="Genomic_DNA"/>
</dbReference>
<reference evidence="2 3" key="1">
    <citation type="submission" date="2018-11" db="EMBL/GenBank/DDBJ databases">
        <authorList>
            <consortium name="Pathogen Informatics"/>
        </authorList>
    </citation>
    <scope>NUCLEOTIDE SEQUENCE [LARGE SCALE GENOMIC DNA]</scope>
</reference>
<organism evidence="2 3">
    <name type="scientific">Onchocerca flexuosa</name>
    <dbReference type="NCBI Taxonomy" id="387005"/>
    <lineage>
        <taxon>Eukaryota</taxon>
        <taxon>Metazoa</taxon>
        <taxon>Ecdysozoa</taxon>
        <taxon>Nematoda</taxon>
        <taxon>Chromadorea</taxon>
        <taxon>Rhabditida</taxon>
        <taxon>Spirurina</taxon>
        <taxon>Spiruromorpha</taxon>
        <taxon>Filarioidea</taxon>
        <taxon>Onchocercidae</taxon>
        <taxon>Onchocerca</taxon>
    </lineage>
</organism>
<keyword evidence="3" id="KW-1185">Reference proteome</keyword>
<protein>
    <recommendedName>
        <fullName evidence="1">Helitron helicase-like domain-containing protein</fullName>
    </recommendedName>
</protein>
<accession>A0A3P7VBP4</accession>
<dbReference type="Proteomes" id="UP000267606">
    <property type="component" value="Unassembled WGS sequence"/>
</dbReference>
<proteinExistence type="predicted"/>
<dbReference type="InterPro" id="IPR025476">
    <property type="entry name" value="Helitron_helicase-like"/>
</dbReference>
<gene>
    <name evidence="2" type="ORF">OFLC_LOCUS5986</name>
</gene>
<feature type="domain" description="Helitron helicase-like" evidence="1">
    <location>
        <begin position="2"/>
        <end position="88"/>
    </location>
</feature>
<name>A0A3P7VBP4_9BILA</name>
<evidence type="ECO:0000313" key="2">
    <source>
        <dbReference type="EMBL" id="VDO45046.1"/>
    </source>
</evidence>
<dbReference type="AlphaFoldDB" id="A0A3P7VBP4"/>
<dbReference type="Pfam" id="PF14214">
    <property type="entry name" value="Helitron_like_N"/>
    <property type="match status" value="1"/>
</dbReference>
<sequence length="143" mass="16343">MQSSYAGIPRHILEYAQDVIAYIRYCERPDLFITFKCNPVWDDMQNLLFPAQSPTDRHDITARVSRKKMKSLMDFMVKCFAFGYLTENMIYGPYGTLNPKSPCMMDGKCSERYPRALLSNSIAGNDGYPLYRRSAADGSKLAL</sequence>
<evidence type="ECO:0000259" key="1">
    <source>
        <dbReference type="Pfam" id="PF14214"/>
    </source>
</evidence>